<dbReference type="AlphaFoldDB" id="A0AAE1NEZ8"/>
<evidence type="ECO:0000313" key="3">
    <source>
        <dbReference type="Proteomes" id="UP001292094"/>
    </source>
</evidence>
<proteinExistence type="predicted"/>
<comment type="caution">
    <text evidence="2">The sequence shown here is derived from an EMBL/GenBank/DDBJ whole genome shotgun (WGS) entry which is preliminary data.</text>
</comment>
<keyword evidence="3" id="KW-1185">Reference proteome</keyword>
<reference evidence="2" key="1">
    <citation type="submission" date="2023-11" db="EMBL/GenBank/DDBJ databases">
        <title>Genome assemblies of two species of porcelain crab, Petrolisthes cinctipes and Petrolisthes manimaculis (Anomura: Porcellanidae).</title>
        <authorList>
            <person name="Angst P."/>
        </authorList>
    </citation>
    <scope>NUCLEOTIDE SEQUENCE</scope>
    <source>
        <strain evidence="2">PB745_02</strain>
        <tissue evidence="2">Gill</tissue>
    </source>
</reference>
<feature type="region of interest" description="Disordered" evidence="1">
    <location>
        <begin position="1"/>
        <end position="68"/>
    </location>
</feature>
<sequence>MKAGEVGLPKSPETPSSTSGGSSRSEGPSLSKLTPTRGHYRRPTRGPTGEKRHVKTSASVASLPDTCT</sequence>
<feature type="compositionally biased region" description="Polar residues" evidence="1">
    <location>
        <begin position="56"/>
        <end position="68"/>
    </location>
</feature>
<gene>
    <name evidence="2" type="ORF">Pmani_039006</name>
</gene>
<evidence type="ECO:0000256" key="1">
    <source>
        <dbReference type="SAM" id="MobiDB-lite"/>
    </source>
</evidence>
<accession>A0AAE1NEZ8</accession>
<dbReference type="Proteomes" id="UP001292094">
    <property type="component" value="Unassembled WGS sequence"/>
</dbReference>
<feature type="compositionally biased region" description="Low complexity" evidence="1">
    <location>
        <begin position="8"/>
        <end position="33"/>
    </location>
</feature>
<evidence type="ECO:0000313" key="2">
    <source>
        <dbReference type="EMBL" id="KAK4287939.1"/>
    </source>
</evidence>
<organism evidence="2 3">
    <name type="scientific">Petrolisthes manimaculis</name>
    <dbReference type="NCBI Taxonomy" id="1843537"/>
    <lineage>
        <taxon>Eukaryota</taxon>
        <taxon>Metazoa</taxon>
        <taxon>Ecdysozoa</taxon>
        <taxon>Arthropoda</taxon>
        <taxon>Crustacea</taxon>
        <taxon>Multicrustacea</taxon>
        <taxon>Malacostraca</taxon>
        <taxon>Eumalacostraca</taxon>
        <taxon>Eucarida</taxon>
        <taxon>Decapoda</taxon>
        <taxon>Pleocyemata</taxon>
        <taxon>Anomura</taxon>
        <taxon>Galatheoidea</taxon>
        <taxon>Porcellanidae</taxon>
        <taxon>Petrolisthes</taxon>
    </lineage>
</organism>
<name>A0AAE1NEZ8_9EUCA</name>
<dbReference type="EMBL" id="JAWZYT010006572">
    <property type="protein sequence ID" value="KAK4287939.1"/>
    <property type="molecule type" value="Genomic_DNA"/>
</dbReference>
<protein>
    <submittedName>
        <fullName evidence="2">Uncharacterized protein</fullName>
    </submittedName>
</protein>